<dbReference type="PANTHER" id="PTHR43289">
    <property type="entry name" value="MITOGEN-ACTIVATED PROTEIN KINASE KINASE KINASE 20-RELATED"/>
    <property type="match status" value="1"/>
</dbReference>
<dbReference type="OrthoDB" id="9779541at2"/>
<evidence type="ECO:0000256" key="7">
    <source>
        <dbReference type="SAM" id="Phobius"/>
    </source>
</evidence>
<evidence type="ECO:0000313" key="9">
    <source>
        <dbReference type="EMBL" id="TKD09995.1"/>
    </source>
</evidence>
<evidence type="ECO:0000256" key="6">
    <source>
        <dbReference type="SAM" id="MobiDB-lite"/>
    </source>
</evidence>
<evidence type="ECO:0000256" key="3">
    <source>
        <dbReference type="ARBA" id="ARBA00022777"/>
    </source>
</evidence>
<keyword evidence="2 5" id="KW-0547">Nucleotide-binding</keyword>
<evidence type="ECO:0000313" key="10">
    <source>
        <dbReference type="Proteomes" id="UP000309215"/>
    </source>
</evidence>
<dbReference type="InterPro" id="IPR000719">
    <property type="entry name" value="Prot_kinase_dom"/>
</dbReference>
<dbReference type="InterPro" id="IPR011009">
    <property type="entry name" value="Kinase-like_dom_sf"/>
</dbReference>
<dbReference type="PROSITE" id="PS00107">
    <property type="entry name" value="PROTEIN_KINASE_ATP"/>
    <property type="match status" value="1"/>
</dbReference>
<dbReference type="EMBL" id="SSMQ01000008">
    <property type="protein sequence ID" value="TKD09995.1"/>
    <property type="molecule type" value="Genomic_DNA"/>
</dbReference>
<feature type="domain" description="Protein kinase" evidence="8">
    <location>
        <begin position="30"/>
        <end position="300"/>
    </location>
</feature>
<dbReference type="CDD" id="cd14014">
    <property type="entry name" value="STKc_PknB_like"/>
    <property type="match status" value="1"/>
</dbReference>
<dbReference type="InterPro" id="IPR017441">
    <property type="entry name" value="Protein_kinase_ATP_BS"/>
</dbReference>
<keyword evidence="10" id="KW-1185">Reference proteome</keyword>
<keyword evidence="7" id="KW-1133">Transmembrane helix</keyword>
<evidence type="ECO:0000256" key="1">
    <source>
        <dbReference type="ARBA" id="ARBA00022679"/>
    </source>
</evidence>
<proteinExistence type="predicted"/>
<keyword evidence="7" id="KW-0812">Transmembrane</keyword>
<dbReference type="AlphaFoldDB" id="A0A4U1JFY7"/>
<feature type="region of interest" description="Disordered" evidence="6">
    <location>
        <begin position="1"/>
        <end position="22"/>
    </location>
</feature>
<dbReference type="PROSITE" id="PS50011">
    <property type="entry name" value="PROTEIN_KINASE_DOM"/>
    <property type="match status" value="1"/>
</dbReference>
<dbReference type="SMART" id="SM00220">
    <property type="entry name" value="S_TKc"/>
    <property type="match status" value="1"/>
</dbReference>
<dbReference type="RefSeq" id="WP_136928794.1">
    <property type="nucleotide sequence ID" value="NZ_SSMQ01000008.1"/>
</dbReference>
<dbReference type="Pfam" id="PF00069">
    <property type="entry name" value="Pkinase"/>
    <property type="match status" value="1"/>
</dbReference>
<dbReference type="PROSITE" id="PS00108">
    <property type="entry name" value="PROTEIN_KINASE_ST"/>
    <property type="match status" value="1"/>
</dbReference>
<dbReference type="Proteomes" id="UP000309215">
    <property type="component" value="Unassembled WGS sequence"/>
</dbReference>
<keyword evidence="1" id="KW-0808">Transferase</keyword>
<feature type="binding site" evidence="5">
    <location>
        <position position="59"/>
    </location>
    <ligand>
        <name>ATP</name>
        <dbReference type="ChEBI" id="CHEBI:30616"/>
    </ligand>
</feature>
<dbReference type="Gene3D" id="3.30.200.20">
    <property type="entry name" value="Phosphorylase Kinase, domain 1"/>
    <property type="match status" value="1"/>
</dbReference>
<keyword evidence="3 9" id="KW-0418">Kinase</keyword>
<name>A0A4U1JFY7_9BACT</name>
<reference evidence="9 10" key="1">
    <citation type="submission" date="2019-04" db="EMBL/GenBank/DDBJ databases">
        <authorList>
            <person name="Li Y."/>
            <person name="Wang J."/>
        </authorList>
    </citation>
    <scope>NUCLEOTIDE SEQUENCE [LARGE SCALE GENOMIC DNA]</scope>
    <source>
        <strain evidence="9 10">DSM 14668</strain>
    </source>
</reference>
<gene>
    <name evidence="9" type="ORF">E8A74_10335</name>
</gene>
<sequence>MSTDSAPKSPAGASPEPKAPELGDVVAGKYRVERVIGKGGMGLVVEAQHTTLPQRVAIKILLPEAAKQDDAVERFLREARAAVSIQSEHVARVMDLGTLASGLPYMVMELLTGADLQEIVRQRGPLPIAQAVDALLQASEAIAEAHVLGIIHRDLKPANIFVTTRPDGSPLVKVLDFGLAKATRGGALYTSLTAANVIIGSPFYMSPEQIRGLKGLDARTDIWALGVILYQILTGKRPFEADATHALFLMIGGDPPAPPRWQRPEIPAGLEAVVLQCLEKKPSDRPPSVADLARLLLPFASEEGRISVERIHRLQGVAPPERPPSILDGTEKGAALEQAVRQAFGEVSLSDNATTLKRPVKAPPPEVPAAALAAPAEELNARNGATVVIPKPAPMASAPVLEPPKPNARGLVGVVAAVIVVLVVIAAVLALRAW</sequence>
<dbReference type="GO" id="GO:0004674">
    <property type="term" value="F:protein serine/threonine kinase activity"/>
    <property type="evidence" value="ECO:0007669"/>
    <property type="project" value="UniProtKB-KW"/>
</dbReference>
<dbReference type="InterPro" id="IPR008271">
    <property type="entry name" value="Ser/Thr_kinase_AS"/>
</dbReference>
<evidence type="ECO:0000256" key="2">
    <source>
        <dbReference type="ARBA" id="ARBA00022741"/>
    </source>
</evidence>
<evidence type="ECO:0000256" key="4">
    <source>
        <dbReference type="ARBA" id="ARBA00022840"/>
    </source>
</evidence>
<feature type="transmembrane region" description="Helical" evidence="7">
    <location>
        <begin position="410"/>
        <end position="431"/>
    </location>
</feature>
<dbReference type="GO" id="GO:0005524">
    <property type="term" value="F:ATP binding"/>
    <property type="evidence" value="ECO:0007669"/>
    <property type="project" value="UniProtKB-UniRule"/>
</dbReference>
<keyword evidence="4 5" id="KW-0067">ATP-binding</keyword>
<accession>A0A4U1JFY7</accession>
<keyword evidence="9" id="KW-0723">Serine/threonine-protein kinase</keyword>
<dbReference type="Gene3D" id="1.10.510.10">
    <property type="entry name" value="Transferase(Phosphotransferase) domain 1"/>
    <property type="match status" value="1"/>
</dbReference>
<dbReference type="SUPFAM" id="SSF56112">
    <property type="entry name" value="Protein kinase-like (PK-like)"/>
    <property type="match status" value="1"/>
</dbReference>
<comment type="caution">
    <text evidence="9">The sequence shown here is derived from an EMBL/GenBank/DDBJ whole genome shotgun (WGS) entry which is preliminary data.</text>
</comment>
<dbReference type="PANTHER" id="PTHR43289:SF6">
    <property type="entry name" value="SERINE_THREONINE-PROTEIN KINASE NEKL-3"/>
    <property type="match status" value="1"/>
</dbReference>
<evidence type="ECO:0000256" key="5">
    <source>
        <dbReference type="PROSITE-ProRule" id="PRU10141"/>
    </source>
</evidence>
<organism evidence="9 10">
    <name type="scientific">Polyangium fumosum</name>
    <dbReference type="NCBI Taxonomy" id="889272"/>
    <lineage>
        <taxon>Bacteria</taxon>
        <taxon>Pseudomonadati</taxon>
        <taxon>Myxococcota</taxon>
        <taxon>Polyangia</taxon>
        <taxon>Polyangiales</taxon>
        <taxon>Polyangiaceae</taxon>
        <taxon>Polyangium</taxon>
    </lineage>
</organism>
<evidence type="ECO:0000259" key="8">
    <source>
        <dbReference type="PROSITE" id="PS50011"/>
    </source>
</evidence>
<keyword evidence="7" id="KW-0472">Membrane</keyword>
<protein>
    <submittedName>
        <fullName evidence="9">Serine/threonine protein kinase</fullName>
    </submittedName>
</protein>